<comment type="similarity">
    <text evidence="1">Belongs to the ROK (NagC/XylR) family.</text>
</comment>
<name>A0ABV6M4B1_9ACTN</name>
<dbReference type="InterPro" id="IPR043129">
    <property type="entry name" value="ATPase_NBD"/>
</dbReference>
<evidence type="ECO:0000313" key="2">
    <source>
        <dbReference type="EMBL" id="MFC0529369.1"/>
    </source>
</evidence>
<proteinExistence type="inferred from homology"/>
<dbReference type="EMBL" id="JBHLUH010000031">
    <property type="protein sequence ID" value="MFC0529369.1"/>
    <property type="molecule type" value="Genomic_DNA"/>
</dbReference>
<dbReference type="Proteomes" id="UP001589867">
    <property type="component" value="Unassembled WGS sequence"/>
</dbReference>
<dbReference type="SUPFAM" id="SSF53067">
    <property type="entry name" value="Actin-like ATPase domain"/>
    <property type="match status" value="1"/>
</dbReference>
<dbReference type="InterPro" id="IPR000600">
    <property type="entry name" value="ROK"/>
</dbReference>
<comment type="caution">
    <text evidence="2">The sequence shown here is derived from an EMBL/GenBank/DDBJ whole genome shotgun (WGS) entry which is preliminary data.</text>
</comment>
<dbReference type="PANTHER" id="PTHR18964:SF169">
    <property type="entry name" value="N-ACETYLMANNOSAMINE KINASE"/>
    <property type="match status" value="1"/>
</dbReference>
<accession>A0ABV6M4B1</accession>
<dbReference type="Pfam" id="PF00480">
    <property type="entry name" value="ROK"/>
    <property type="match status" value="1"/>
</dbReference>
<reference evidence="2 3" key="1">
    <citation type="submission" date="2024-09" db="EMBL/GenBank/DDBJ databases">
        <authorList>
            <person name="Sun Q."/>
            <person name="Mori K."/>
        </authorList>
    </citation>
    <scope>NUCLEOTIDE SEQUENCE [LARGE SCALE GENOMIC DNA]</scope>
    <source>
        <strain evidence="2 3">TBRC 3947</strain>
    </source>
</reference>
<dbReference type="Gene3D" id="3.30.420.40">
    <property type="match status" value="2"/>
</dbReference>
<evidence type="ECO:0000313" key="3">
    <source>
        <dbReference type="Proteomes" id="UP001589867"/>
    </source>
</evidence>
<protein>
    <submittedName>
        <fullName evidence="2">ROK family protein</fullName>
    </submittedName>
</protein>
<dbReference type="RefSeq" id="WP_377252050.1">
    <property type="nucleotide sequence ID" value="NZ_JBHLUH010000031.1"/>
</dbReference>
<gene>
    <name evidence="2" type="ORF">ACFFIA_17080</name>
</gene>
<keyword evidence="3" id="KW-1185">Reference proteome</keyword>
<organism evidence="2 3">
    <name type="scientific">Phytohabitans kaempferiae</name>
    <dbReference type="NCBI Taxonomy" id="1620943"/>
    <lineage>
        <taxon>Bacteria</taxon>
        <taxon>Bacillati</taxon>
        <taxon>Actinomycetota</taxon>
        <taxon>Actinomycetes</taxon>
        <taxon>Micromonosporales</taxon>
        <taxon>Micromonosporaceae</taxon>
    </lineage>
</organism>
<evidence type="ECO:0000256" key="1">
    <source>
        <dbReference type="ARBA" id="ARBA00006479"/>
    </source>
</evidence>
<sequence length="304" mass="29569">MTGDRTWVGVDIGGTKTLAAAVDAGGQVLRRARADTPARGGPAEVLDTAAALAASLLPPGSGATVGVGTAGTVDVRTGRIRFATETLPGWGGTPVAAELGARLGRTVRVENDANAAAVGEAWTGGGRDRPGLLLVAVGTGIGAGLVRGGRLDRGATGLAGAIAHLPVPGAERLRCSCGRLGHLEAIASGTGLAAAYAAATGIRASGRQVAGRATEGEPAARAVLAAAGLVLGRVLAGLAALLDPGAIVVTGGAAATLLPAARDAYAGELLPAWADVPLLPGALAADAVAVGAARLAMTHDKERT</sequence>
<dbReference type="PANTHER" id="PTHR18964">
    <property type="entry name" value="ROK (REPRESSOR, ORF, KINASE) FAMILY"/>
    <property type="match status" value="1"/>
</dbReference>